<name>X6MBF4_RETFI</name>
<keyword evidence="3" id="KW-1185">Reference proteome</keyword>
<dbReference type="EMBL" id="ASPP01022899">
    <property type="protein sequence ID" value="ETO10991.1"/>
    <property type="molecule type" value="Genomic_DNA"/>
</dbReference>
<protein>
    <submittedName>
        <fullName evidence="2">Uncharacterized protein</fullName>
    </submittedName>
</protein>
<dbReference type="Proteomes" id="UP000023152">
    <property type="component" value="Unassembled WGS sequence"/>
</dbReference>
<feature type="compositionally biased region" description="Polar residues" evidence="1">
    <location>
        <begin position="35"/>
        <end position="57"/>
    </location>
</feature>
<feature type="region of interest" description="Disordered" evidence="1">
    <location>
        <begin position="1"/>
        <end position="58"/>
    </location>
</feature>
<organism evidence="2 3">
    <name type="scientific">Reticulomyxa filosa</name>
    <dbReference type="NCBI Taxonomy" id="46433"/>
    <lineage>
        <taxon>Eukaryota</taxon>
        <taxon>Sar</taxon>
        <taxon>Rhizaria</taxon>
        <taxon>Retaria</taxon>
        <taxon>Foraminifera</taxon>
        <taxon>Monothalamids</taxon>
        <taxon>Reticulomyxidae</taxon>
        <taxon>Reticulomyxa</taxon>
    </lineage>
</organism>
<comment type="caution">
    <text evidence="2">The sequence shown here is derived from an EMBL/GenBank/DDBJ whole genome shotgun (WGS) entry which is preliminary data.</text>
</comment>
<dbReference type="AlphaFoldDB" id="X6MBF4"/>
<evidence type="ECO:0000313" key="2">
    <source>
        <dbReference type="EMBL" id="ETO10991.1"/>
    </source>
</evidence>
<proteinExistence type="predicted"/>
<evidence type="ECO:0000313" key="3">
    <source>
        <dbReference type="Proteomes" id="UP000023152"/>
    </source>
</evidence>
<gene>
    <name evidence="2" type="ORF">RFI_26385</name>
</gene>
<evidence type="ECO:0000256" key="1">
    <source>
        <dbReference type="SAM" id="MobiDB-lite"/>
    </source>
</evidence>
<accession>X6MBF4</accession>
<sequence>MSVPKRPRPIDLNSDRGRGDTGLSTLPPSKRQRLNETTGDNAPGSSDQKSKVGSNETETCDLSKVFSNSNEWSIPKNMGLLKKLNEQLTMSTELYGLDHMSGSEGSTRGGGNMPMKQGKIFVMLEWLFSRMDKDDFMDIWPFEELNHLLSDCMAYLMDTSRVIHKCQSLMGLLASSRSESMEELSRPQEFDVETIQHFKPRKKT</sequence>
<reference evidence="2 3" key="1">
    <citation type="journal article" date="2013" name="Curr. Biol.">
        <title>The Genome of the Foraminiferan Reticulomyxa filosa.</title>
        <authorList>
            <person name="Glockner G."/>
            <person name="Hulsmann N."/>
            <person name="Schleicher M."/>
            <person name="Noegel A.A."/>
            <person name="Eichinger L."/>
            <person name="Gallinger C."/>
            <person name="Pawlowski J."/>
            <person name="Sierra R."/>
            <person name="Euteneuer U."/>
            <person name="Pillet L."/>
            <person name="Moustafa A."/>
            <person name="Platzer M."/>
            <person name="Groth M."/>
            <person name="Szafranski K."/>
            <person name="Schliwa M."/>
        </authorList>
    </citation>
    <scope>NUCLEOTIDE SEQUENCE [LARGE SCALE GENOMIC DNA]</scope>
</reference>